<dbReference type="Gene3D" id="3.30.2310.20">
    <property type="entry name" value="RelE-like"/>
    <property type="match status" value="1"/>
</dbReference>
<reference evidence="1 2" key="1">
    <citation type="journal article" date="2025" name="Anaerobe">
        <title>Description of Anaerococcus kampingiae sp. nov., Anaerococcus groningensis sp. nov., Anaerococcus martiniensis sp. nov., and Anaerococcus cruorum sp. nov., isolated from human clinical specimens.</title>
        <authorList>
            <person name="Boiten K.E."/>
            <person name="Meijer J."/>
            <person name="van Wezel E.M."/>
            <person name="Veloo A.C.M."/>
        </authorList>
    </citation>
    <scope>NUCLEOTIDE SEQUENCE [LARGE SCALE GENOMIC DNA]</scope>
    <source>
        <strain evidence="1 2">ENR0874</strain>
    </source>
</reference>
<gene>
    <name evidence="1" type="ORF">ACCQ42_08635</name>
</gene>
<comment type="caution">
    <text evidence="1">The sequence shown here is derived from an EMBL/GenBank/DDBJ whole genome shotgun (WGS) entry which is preliminary data.</text>
</comment>
<dbReference type="RefSeq" id="WP_410035940.1">
    <property type="nucleotide sequence ID" value="NZ_JBGMEF010000037.1"/>
</dbReference>
<evidence type="ECO:0000313" key="2">
    <source>
        <dbReference type="Proteomes" id="UP001637994"/>
    </source>
</evidence>
<proteinExistence type="predicted"/>
<organism evidence="1 2">
    <name type="scientific">Anaerococcus kampingae</name>
    <dbReference type="NCBI Taxonomy" id="3115614"/>
    <lineage>
        <taxon>Bacteria</taxon>
        <taxon>Bacillati</taxon>
        <taxon>Bacillota</taxon>
        <taxon>Tissierellia</taxon>
        <taxon>Tissierellales</taxon>
        <taxon>Peptoniphilaceae</taxon>
        <taxon>Anaerococcus</taxon>
    </lineage>
</organism>
<name>A0ABW9MG61_9FIRM</name>
<evidence type="ECO:0008006" key="3">
    <source>
        <dbReference type="Google" id="ProtNLM"/>
    </source>
</evidence>
<dbReference type="Proteomes" id="UP001637994">
    <property type="component" value="Unassembled WGS sequence"/>
</dbReference>
<dbReference type="EMBL" id="JBGMEF010000037">
    <property type="protein sequence ID" value="MFO3667834.1"/>
    <property type="molecule type" value="Genomic_DNA"/>
</dbReference>
<sequence>MKILYKNKKLEKQCTDLKVAKKEFGDKIGRRLLKAINFIENAPNLSLIIDFRPFHFHDLKADRKGQYAIDIGTRRDGYRLILEFDEEDVFVNAIYIEDVYIAEMGKHYE</sequence>
<keyword evidence="2" id="KW-1185">Reference proteome</keyword>
<evidence type="ECO:0000313" key="1">
    <source>
        <dbReference type="EMBL" id="MFO3667834.1"/>
    </source>
</evidence>
<protein>
    <recommendedName>
        <fullName evidence="3">Addiction module toxin RelE</fullName>
    </recommendedName>
</protein>
<dbReference type="SUPFAM" id="SSF143011">
    <property type="entry name" value="RelE-like"/>
    <property type="match status" value="1"/>
</dbReference>
<accession>A0ABW9MG61</accession>
<dbReference type="InterPro" id="IPR035093">
    <property type="entry name" value="RelE/ParE_toxin_dom_sf"/>
</dbReference>